<comment type="caution">
    <text evidence="2">The sequence shown here is derived from an EMBL/GenBank/DDBJ whole genome shotgun (WGS) entry which is preliminary data.</text>
</comment>
<dbReference type="EMBL" id="JBHSED010000040">
    <property type="protein sequence ID" value="MFC4305555.1"/>
    <property type="molecule type" value="Genomic_DNA"/>
</dbReference>
<feature type="domain" description="PLAT" evidence="1">
    <location>
        <begin position="1"/>
        <end position="38"/>
    </location>
</feature>
<gene>
    <name evidence="2" type="ORF">ACFO1S_19165</name>
</gene>
<dbReference type="PROSITE" id="PS50095">
    <property type="entry name" value="PLAT"/>
    <property type="match status" value="1"/>
</dbReference>
<proteinExistence type="predicted"/>
<evidence type="ECO:0000313" key="3">
    <source>
        <dbReference type="Proteomes" id="UP001595755"/>
    </source>
</evidence>
<protein>
    <recommendedName>
        <fullName evidence="1">PLAT domain-containing protein</fullName>
    </recommendedName>
</protein>
<dbReference type="RefSeq" id="WP_204601159.1">
    <property type="nucleotide sequence ID" value="NZ_JBHSED010000040.1"/>
</dbReference>
<evidence type="ECO:0000313" key="2">
    <source>
        <dbReference type="EMBL" id="MFC4305555.1"/>
    </source>
</evidence>
<sequence length="55" mass="6262">MLKAVSVKEIPNYKEIFFVSTRWCLIDESGDSLYAFRTKKAALAAESDPINYPAY</sequence>
<reference evidence="3" key="1">
    <citation type="journal article" date="2019" name="Int. J. Syst. Evol. Microbiol.">
        <title>The Global Catalogue of Microorganisms (GCM) 10K type strain sequencing project: providing services to taxonomists for standard genome sequencing and annotation.</title>
        <authorList>
            <consortium name="The Broad Institute Genomics Platform"/>
            <consortium name="The Broad Institute Genome Sequencing Center for Infectious Disease"/>
            <person name="Wu L."/>
            <person name="Ma J."/>
        </authorList>
    </citation>
    <scope>NUCLEOTIDE SEQUENCE [LARGE SCALE GENOMIC DNA]</scope>
    <source>
        <strain evidence="3">CGMCC 4.1641</strain>
    </source>
</reference>
<dbReference type="Proteomes" id="UP001595755">
    <property type="component" value="Unassembled WGS sequence"/>
</dbReference>
<organism evidence="2 3">
    <name type="scientific">Cohnella boryungensis</name>
    <dbReference type="NCBI Taxonomy" id="768479"/>
    <lineage>
        <taxon>Bacteria</taxon>
        <taxon>Bacillati</taxon>
        <taxon>Bacillota</taxon>
        <taxon>Bacilli</taxon>
        <taxon>Bacillales</taxon>
        <taxon>Paenibacillaceae</taxon>
        <taxon>Cohnella</taxon>
    </lineage>
</organism>
<name>A0ABV8SEA5_9BACL</name>
<keyword evidence="3" id="KW-1185">Reference proteome</keyword>
<dbReference type="InterPro" id="IPR001024">
    <property type="entry name" value="PLAT/LH2_dom"/>
</dbReference>
<evidence type="ECO:0000259" key="1">
    <source>
        <dbReference type="PROSITE" id="PS50095"/>
    </source>
</evidence>
<accession>A0ABV8SEA5</accession>